<dbReference type="InterPro" id="IPR036641">
    <property type="entry name" value="HPT_dom_sf"/>
</dbReference>
<evidence type="ECO:0000259" key="3">
    <source>
        <dbReference type="PROSITE" id="PS50894"/>
    </source>
</evidence>
<evidence type="ECO:0000256" key="2">
    <source>
        <dbReference type="PROSITE-ProRule" id="PRU00110"/>
    </source>
</evidence>
<keyword evidence="1" id="KW-0902">Two-component regulatory system</keyword>
<reference evidence="4 5" key="1">
    <citation type="submission" date="2023-11" db="EMBL/GenBank/DDBJ databases">
        <title>Draft genome of Azohydromonas lata strain H1 (DSM1123), a polyhydroxyalkanoate producer.</title>
        <authorList>
            <person name="Traversa D."/>
            <person name="D'Addabbo P."/>
            <person name="Pazzani C."/>
            <person name="Manzari C."/>
            <person name="Chiara M."/>
            <person name="Scrascia M."/>
        </authorList>
    </citation>
    <scope>NUCLEOTIDE SEQUENCE [LARGE SCALE GENOMIC DNA]</scope>
    <source>
        <strain evidence="4 5">H1</strain>
    </source>
</reference>
<evidence type="ECO:0000313" key="4">
    <source>
        <dbReference type="EMBL" id="MDZ5461168.1"/>
    </source>
</evidence>
<keyword evidence="5" id="KW-1185">Reference proteome</keyword>
<keyword evidence="2" id="KW-0597">Phosphoprotein</keyword>
<name>A0ABU5IQI8_9BURK</name>
<dbReference type="InterPro" id="IPR058661">
    <property type="entry name" value="FimL_2nd"/>
</dbReference>
<evidence type="ECO:0000256" key="1">
    <source>
        <dbReference type="ARBA" id="ARBA00023012"/>
    </source>
</evidence>
<gene>
    <name evidence="4" type="ORF">SM757_31805</name>
</gene>
<dbReference type="SUPFAM" id="SSF47226">
    <property type="entry name" value="Histidine-containing phosphotransfer domain, HPT domain"/>
    <property type="match status" value="2"/>
</dbReference>
<dbReference type="EMBL" id="JAXOJX010000100">
    <property type="protein sequence ID" value="MDZ5461168.1"/>
    <property type="molecule type" value="Genomic_DNA"/>
</dbReference>
<dbReference type="Pfam" id="PF26379">
    <property type="entry name" value="FimL_2nd"/>
    <property type="match status" value="1"/>
</dbReference>
<feature type="non-terminal residue" evidence="4">
    <location>
        <position position="556"/>
    </location>
</feature>
<comment type="caution">
    <text evidence="4">The sequence shown here is derived from an EMBL/GenBank/DDBJ whole genome shotgun (WGS) entry which is preliminary data.</text>
</comment>
<protein>
    <recommendedName>
        <fullName evidence="3">HPt domain-containing protein</fullName>
    </recommendedName>
</protein>
<feature type="modified residue" description="Phosphohistidine" evidence="2">
    <location>
        <position position="514"/>
    </location>
</feature>
<organism evidence="4 5">
    <name type="scientific">Azohydromonas lata</name>
    <dbReference type="NCBI Taxonomy" id="45677"/>
    <lineage>
        <taxon>Bacteria</taxon>
        <taxon>Pseudomonadati</taxon>
        <taxon>Pseudomonadota</taxon>
        <taxon>Betaproteobacteria</taxon>
        <taxon>Burkholderiales</taxon>
        <taxon>Sphaerotilaceae</taxon>
        <taxon>Azohydromonas</taxon>
    </lineage>
</organism>
<dbReference type="PROSITE" id="PS50894">
    <property type="entry name" value="HPT"/>
    <property type="match status" value="1"/>
</dbReference>
<dbReference type="InterPro" id="IPR008207">
    <property type="entry name" value="Sig_transdc_His_kin_Hpt_dom"/>
</dbReference>
<evidence type="ECO:0000313" key="5">
    <source>
        <dbReference type="Proteomes" id="UP001293718"/>
    </source>
</evidence>
<accession>A0ABU5IQI8</accession>
<feature type="domain" description="HPt" evidence="3">
    <location>
        <begin position="475"/>
        <end position="556"/>
    </location>
</feature>
<dbReference type="Proteomes" id="UP001293718">
    <property type="component" value="Unassembled WGS sequence"/>
</dbReference>
<proteinExistence type="predicted"/>
<sequence>MGSQVSNAFLLSDFMVPAPADAAVPPLELEPQASVESLARVHEELSRLLEAVPRTLQRLRRGAAPAEGDAAAVQQLAVRQLRQAAGALRIAGFEQTARLPQAAAALLEPPATRGELAAENLVEAVEQGCAALQAYLRRWRLGSPLSPLALFPAWSRLCTLAGAERVHPADLWPVPWRWLALPADERLPPLQPAGPARTAAEQLTLALMRDARSPAAARLSDLFAALARGAADGRMATLWGLAAAVYEGQAKGLLVPDVHLKRVSARLLAQIRRGPLGTVDEATQRLAHDLLFFCAQAGTQVQASSAPRLAAVRHAWELQRHPAVDIDHVLPAAPDAALLAHTLRQVATAQALWDGAAAGTPHPGLSNVFAQLAQAIRQLLPKEELAAQALGTALEQAAAVGTPWTALALEVAQALLALQMLLQESDTEPPGAQLQRLATRVAQVLAADPLDVSLEHLPVEPWLLALSQRGAERQALAALGQSLRTAINEAGLQIDALAQTADENTLRALRQRLHRLEGVLAQLGRTALAQGMRQLREALPAQARVLEPAAAAGLAQ</sequence>